<evidence type="ECO:0000313" key="1">
    <source>
        <dbReference type="EMBL" id="NYD27685.1"/>
    </source>
</evidence>
<dbReference type="Proteomes" id="UP000586095">
    <property type="component" value="Unassembled WGS sequence"/>
</dbReference>
<comment type="caution">
    <text evidence="1">The sequence shown here is derived from an EMBL/GenBank/DDBJ whole genome shotgun (WGS) entry which is preliminary data.</text>
</comment>
<gene>
    <name evidence="1" type="ORF">BJ960_002488</name>
</gene>
<dbReference type="EMBL" id="JACCBD010000001">
    <property type="protein sequence ID" value="NYD27685.1"/>
    <property type="molecule type" value="Genomic_DNA"/>
</dbReference>
<reference evidence="1 2" key="1">
    <citation type="submission" date="2020-07" db="EMBL/GenBank/DDBJ databases">
        <title>Sequencing the genomes of 1000 actinobacteria strains.</title>
        <authorList>
            <person name="Klenk H.-P."/>
        </authorList>
    </citation>
    <scope>NUCLEOTIDE SEQUENCE [LARGE SCALE GENOMIC DNA]</scope>
    <source>
        <strain evidence="1 2">DSM 17380</strain>
    </source>
</reference>
<dbReference type="RefSeq" id="WP_185987527.1">
    <property type="nucleotide sequence ID" value="NZ_BAAALZ010000001.1"/>
</dbReference>
<sequence length="163" mass="17975">MSDERTGGLGFQLYADTADIAGAAERLGRPLRVIGHLHRPEEFLVAEDPADGSVWVLSADLSAEWPLNASRSALDACLTAFGRYVEDGPEASSPTVYSADEMRERLERFARGEVVSRAPQKPPVPHRTRLRRVHSDLKAADRSALARTSWWSGVLEDAKHDLL</sequence>
<accession>A0A852R8F6</accession>
<protein>
    <recommendedName>
        <fullName evidence="3">SUKH-4 immunity protein of toxin-antitoxin system</fullName>
    </recommendedName>
</protein>
<evidence type="ECO:0008006" key="3">
    <source>
        <dbReference type="Google" id="ProtNLM"/>
    </source>
</evidence>
<evidence type="ECO:0000313" key="2">
    <source>
        <dbReference type="Proteomes" id="UP000586095"/>
    </source>
</evidence>
<keyword evidence="2" id="KW-1185">Reference proteome</keyword>
<name>A0A852R8F6_9MICO</name>
<dbReference type="AlphaFoldDB" id="A0A852R8F6"/>
<proteinExistence type="predicted"/>
<organism evidence="1 2">
    <name type="scientific">Leucobacter aridicollis</name>
    <dbReference type="NCBI Taxonomy" id="283878"/>
    <lineage>
        <taxon>Bacteria</taxon>
        <taxon>Bacillati</taxon>
        <taxon>Actinomycetota</taxon>
        <taxon>Actinomycetes</taxon>
        <taxon>Micrococcales</taxon>
        <taxon>Microbacteriaceae</taxon>
        <taxon>Leucobacter</taxon>
    </lineage>
</organism>